<protein>
    <recommendedName>
        <fullName evidence="4">Secreted protein</fullName>
    </recommendedName>
</protein>
<name>A0A9P5Y8B3_9AGAR</name>
<sequence>MLQTFFIISTFAAVRSLAFLMSNTTTPTVAQCIPEYSWTENSRHFSPCQLATNLLSAFSSDLVVGPLSGDEAYPTPNGEVTQANQSAGWFTIS</sequence>
<proteinExistence type="predicted"/>
<dbReference type="Proteomes" id="UP000807353">
    <property type="component" value="Unassembled WGS sequence"/>
</dbReference>
<evidence type="ECO:0000256" key="1">
    <source>
        <dbReference type="SAM" id="SignalP"/>
    </source>
</evidence>
<accession>A0A9P5Y8B3</accession>
<feature type="chain" id="PRO_5040118075" description="Secreted protein" evidence="1">
    <location>
        <begin position="31"/>
        <end position="93"/>
    </location>
</feature>
<dbReference type="AlphaFoldDB" id="A0A9P5Y8B3"/>
<comment type="caution">
    <text evidence="2">The sequence shown here is derived from an EMBL/GenBank/DDBJ whole genome shotgun (WGS) entry which is preliminary data.</text>
</comment>
<evidence type="ECO:0000313" key="2">
    <source>
        <dbReference type="EMBL" id="KAF9463141.1"/>
    </source>
</evidence>
<gene>
    <name evidence="2" type="ORF">BDZ94DRAFT_1259704</name>
</gene>
<evidence type="ECO:0008006" key="4">
    <source>
        <dbReference type="Google" id="ProtNLM"/>
    </source>
</evidence>
<evidence type="ECO:0000313" key="3">
    <source>
        <dbReference type="Proteomes" id="UP000807353"/>
    </source>
</evidence>
<keyword evidence="1" id="KW-0732">Signal</keyword>
<reference evidence="2" key="1">
    <citation type="submission" date="2020-11" db="EMBL/GenBank/DDBJ databases">
        <authorList>
            <consortium name="DOE Joint Genome Institute"/>
            <person name="Ahrendt S."/>
            <person name="Riley R."/>
            <person name="Andreopoulos W."/>
            <person name="Labutti K."/>
            <person name="Pangilinan J."/>
            <person name="Ruiz-Duenas F.J."/>
            <person name="Barrasa J.M."/>
            <person name="Sanchez-Garcia M."/>
            <person name="Camarero S."/>
            <person name="Miyauchi S."/>
            <person name="Serrano A."/>
            <person name="Linde D."/>
            <person name="Babiker R."/>
            <person name="Drula E."/>
            <person name="Ayuso-Fernandez I."/>
            <person name="Pacheco R."/>
            <person name="Padilla G."/>
            <person name="Ferreira P."/>
            <person name="Barriuso J."/>
            <person name="Kellner H."/>
            <person name="Castanera R."/>
            <person name="Alfaro M."/>
            <person name="Ramirez L."/>
            <person name="Pisabarro A.G."/>
            <person name="Kuo A."/>
            <person name="Tritt A."/>
            <person name="Lipzen A."/>
            <person name="He G."/>
            <person name="Yan M."/>
            <person name="Ng V."/>
            <person name="Cullen D."/>
            <person name="Martin F."/>
            <person name="Rosso M.-N."/>
            <person name="Henrissat B."/>
            <person name="Hibbett D."/>
            <person name="Martinez A.T."/>
            <person name="Grigoriev I.V."/>
        </authorList>
    </citation>
    <scope>NUCLEOTIDE SEQUENCE</scope>
    <source>
        <strain evidence="2">CBS 247.69</strain>
    </source>
</reference>
<dbReference type="OrthoDB" id="2796893at2759"/>
<keyword evidence="3" id="KW-1185">Reference proteome</keyword>
<organism evidence="2 3">
    <name type="scientific">Collybia nuda</name>
    <dbReference type="NCBI Taxonomy" id="64659"/>
    <lineage>
        <taxon>Eukaryota</taxon>
        <taxon>Fungi</taxon>
        <taxon>Dikarya</taxon>
        <taxon>Basidiomycota</taxon>
        <taxon>Agaricomycotina</taxon>
        <taxon>Agaricomycetes</taxon>
        <taxon>Agaricomycetidae</taxon>
        <taxon>Agaricales</taxon>
        <taxon>Tricholomatineae</taxon>
        <taxon>Clitocybaceae</taxon>
        <taxon>Collybia</taxon>
    </lineage>
</organism>
<dbReference type="EMBL" id="MU150265">
    <property type="protein sequence ID" value="KAF9463141.1"/>
    <property type="molecule type" value="Genomic_DNA"/>
</dbReference>
<feature type="signal peptide" evidence="1">
    <location>
        <begin position="1"/>
        <end position="30"/>
    </location>
</feature>